<evidence type="ECO:0000256" key="3">
    <source>
        <dbReference type="ARBA" id="ARBA00013236"/>
    </source>
</evidence>
<dbReference type="CDD" id="cd01570">
    <property type="entry name" value="NAPRTase_A"/>
    <property type="match status" value="1"/>
</dbReference>
<comment type="pathway">
    <text evidence="1 9">Cofactor biosynthesis; NAD(+) biosynthesis; nicotinate D-ribonucleotide from nicotinate: step 1/1.</text>
</comment>
<name>A0AA43UCB0_9LACT</name>
<sequence length="490" mass="55783">MENITYSDDSLALHTDLYEINMMETYWRQGKEKKRAVFELYYRSEPFGMGYTVFAGLERVIEYIKGLTFTESDIAYLRSLNFKEDFLDYLSAWKFRGTIRSFKEGEIAFANEPLIQVEGPIMDCQLIETAILNMVNFQTLIATKAAQIVTVAGGDPVLEFGARRAQELDAALWGARSTYISGVGSTSNVRAAKCFGIPASGTHAHALIQAYRNEYEAFKAYAETHEDCVFLVDTYDTIHSGVPNAIKVVEEMGDKINFIGVRLDSGDLSYLSKNVRKQLDDAGYEDALIFASNDLNEETIMNLKMQGAKIDVWGVGTKMITAYDQPALGGVYKLVAIEGEDGKLYDTLKLTANVDKITTPAKKQVWRIINNETKKSEGDQVCVHDERPDLEEELFMFHPKHTYINKTVKNFTARPLLHDVFVDGQYVYDQPGLEEIRAYREISQSDLWEEHLRILNPEPYPVDLSQKLYDRKINTIEKYKNIDYVSNVDF</sequence>
<dbReference type="EMBL" id="JAUNQW010000009">
    <property type="protein sequence ID" value="MDO5457344.1"/>
    <property type="molecule type" value="Genomic_DNA"/>
</dbReference>
<dbReference type="SUPFAM" id="SSF54675">
    <property type="entry name" value="Nicotinate/Quinolinate PRTase N-terminal domain-like"/>
    <property type="match status" value="1"/>
</dbReference>
<feature type="domain" description="Nicotinate/nicotinamide phosphoribosyltransferase" evidence="10">
    <location>
        <begin position="158"/>
        <end position="336"/>
    </location>
</feature>
<feature type="domain" description="Nicotinate phosphoribosyltransferase N-terminal" evidence="11">
    <location>
        <begin position="13"/>
        <end position="136"/>
    </location>
</feature>
<keyword evidence="13" id="KW-0328">Glycosyltransferase</keyword>
<dbReference type="NCBIfam" id="NF006695">
    <property type="entry name" value="PRK09243.1-2"/>
    <property type="match status" value="1"/>
</dbReference>
<dbReference type="InterPro" id="IPR041525">
    <property type="entry name" value="N/Namide_PRibTrfase"/>
</dbReference>
<evidence type="ECO:0000256" key="7">
    <source>
        <dbReference type="ARBA" id="ARBA00022679"/>
    </source>
</evidence>
<keyword evidence="4" id="KW-0597">Phosphoprotein</keyword>
<evidence type="ECO:0000256" key="5">
    <source>
        <dbReference type="ARBA" id="ARBA00022598"/>
    </source>
</evidence>
<proteinExistence type="inferred from homology"/>
<evidence type="ECO:0000313" key="14">
    <source>
        <dbReference type="Proteomes" id="UP001171751"/>
    </source>
</evidence>
<dbReference type="InterPro" id="IPR006405">
    <property type="entry name" value="Nic_PRibTrfase_pncB"/>
</dbReference>
<dbReference type="Pfam" id="PF17767">
    <property type="entry name" value="NAPRTase_N"/>
    <property type="match status" value="1"/>
</dbReference>
<dbReference type="Gene3D" id="3.20.20.70">
    <property type="entry name" value="Aldolase class I"/>
    <property type="match status" value="1"/>
</dbReference>
<dbReference type="NCBIfam" id="TIGR01513">
    <property type="entry name" value="NAPRTase_put"/>
    <property type="match status" value="1"/>
</dbReference>
<keyword evidence="5 9" id="KW-0436">Ligase</keyword>
<comment type="PTM">
    <text evidence="9">Transiently phosphorylated on a His residue during the reaction cycle. Phosphorylation strongly increases the affinity for substrates and increases the rate of nicotinate D-ribonucleotide production. Dephosphorylation regenerates the low-affinity form of the enzyme, leading to product release.</text>
</comment>
<evidence type="ECO:0000313" key="13">
    <source>
        <dbReference type="EMBL" id="MDO5457344.1"/>
    </source>
</evidence>
<dbReference type="InterPro" id="IPR041619">
    <property type="entry name" value="NAPRTase_C"/>
</dbReference>
<dbReference type="Proteomes" id="UP001171751">
    <property type="component" value="Unassembled WGS sequence"/>
</dbReference>
<comment type="similarity">
    <text evidence="2 9">Belongs to the NAPRTase family.</text>
</comment>
<dbReference type="EC" id="6.3.4.21" evidence="3 9"/>
<comment type="caution">
    <text evidence="13">The sequence shown here is derived from an EMBL/GenBank/DDBJ whole genome shotgun (WGS) entry which is preliminary data.</text>
</comment>
<organism evidence="13 14">
    <name type="scientific">Atopococcus tabaci</name>
    <dbReference type="NCBI Taxonomy" id="269774"/>
    <lineage>
        <taxon>Bacteria</taxon>
        <taxon>Bacillati</taxon>
        <taxon>Bacillota</taxon>
        <taxon>Bacilli</taxon>
        <taxon>Lactobacillales</taxon>
        <taxon>Carnobacteriaceae</taxon>
        <taxon>Atopococcus</taxon>
    </lineage>
</organism>
<reference evidence="13" key="1">
    <citation type="submission" date="2023-07" db="EMBL/GenBank/DDBJ databases">
        <title>Between Cages and Wild: Unraveling the Impact of Captivity on Animal Microbiomes and Antimicrobial Resistance.</title>
        <authorList>
            <person name="Schmartz G.P."/>
            <person name="Rehner J."/>
            <person name="Schuff M.J."/>
            <person name="Becker S.L."/>
            <person name="Kravczyk M."/>
            <person name="Gurevich A."/>
            <person name="Francke R."/>
            <person name="Mueller R."/>
            <person name="Keller V."/>
            <person name="Keller A."/>
        </authorList>
    </citation>
    <scope>NUCLEOTIDE SEQUENCE</scope>
    <source>
        <strain evidence="13">S39M_St_73</strain>
    </source>
</reference>
<comment type="catalytic activity">
    <reaction evidence="8 9">
        <text>5-phospho-alpha-D-ribose 1-diphosphate + nicotinate + ATP + H2O = nicotinate beta-D-ribonucleotide + ADP + phosphate + diphosphate</text>
        <dbReference type="Rhea" id="RHEA:36163"/>
        <dbReference type="ChEBI" id="CHEBI:15377"/>
        <dbReference type="ChEBI" id="CHEBI:30616"/>
        <dbReference type="ChEBI" id="CHEBI:32544"/>
        <dbReference type="ChEBI" id="CHEBI:33019"/>
        <dbReference type="ChEBI" id="CHEBI:43474"/>
        <dbReference type="ChEBI" id="CHEBI:57502"/>
        <dbReference type="ChEBI" id="CHEBI:58017"/>
        <dbReference type="ChEBI" id="CHEBI:456216"/>
        <dbReference type="EC" id="6.3.4.21"/>
    </reaction>
</comment>
<dbReference type="GO" id="GO:0034355">
    <property type="term" value="P:NAD+ biosynthetic process via the salvage pathway"/>
    <property type="evidence" value="ECO:0007669"/>
    <property type="project" value="TreeGrafter"/>
</dbReference>
<dbReference type="NCBIfam" id="NF006694">
    <property type="entry name" value="PRK09243.1-1"/>
    <property type="match status" value="1"/>
</dbReference>
<evidence type="ECO:0000256" key="8">
    <source>
        <dbReference type="ARBA" id="ARBA00048668"/>
    </source>
</evidence>
<evidence type="ECO:0000256" key="4">
    <source>
        <dbReference type="ARBA" id="ARBA00022553"/>
    </source>
</evidence>
<comment type="function">
    <text evidence="9">Catalyzes the first step in the biosynthesis of NAD from nicotinic acid, the ATP-dependent synthesis of beta-nicotinate D-ribonucleotide from nicotinate and 5-phospho-D-ribose 1-phosphate.</text>
</comment>
<dbReference type="Pfam" id="PF04095">
    <property type="entry name" value="NAPRTase"/>
    <property type="match status" value="1"/>
</dbReference>
<dbReference type="PIRSF" id="PIRSF000484">
    <property type="entry name" value="NAPRT"/>
    <property type="match status" value="1"/>
</dbReference>
<dbReference type="GO" id="GO:0005829">
    <property type="term" value="C:cytosol"/>
    <property type="evidence" value="ECO:0007669"/>
    <property type="project" value="TreeGrafter"/>
</dbReference>
<gene>
    <name evidence="13" type="ORF">Q4F26_03280</name>
</gene>
<dbReference type="PANTHER" id="PTHR11098">
    <property type="entry name" value="NICOTINATE PHOSPHORIBOSYLTRANSFERASE"/>
    <property type="match status" value="1"/>
</dbReference>
<dbReference type="Gene3D" id="3.20.140.10">
    <property type="entry name" value="nicotinate phosphoribosyltransferase"/>
    <property type="match status" value="1"/>
</dbReference>
<evidence type="ECO:0000259" key="12">
    <source>
        <dbReference type="Pfam" id="PF17956"/>
    </source>
</evidence>
<evidence type="ECO:0000256" key="9">
    <source>
        <dbReference type="RuleBase" id="RU365100"/>
    </source>
</evidence>
<dbReference type="PANTHER" id="PTHR11098:SF1">
    <property type="entry name" value="NICOTINATE PHOSPHORIBOSYLTRANSFERASE"/>
    <property type="match status" value="1"/>
</dbReference>
<dbReference type="InterPro" id="IPR036068">
    <property type="entry name" value="Nicotinate_pribotase-like_C"/>
</dbReference>
<keyword evidence="14" id="KW-1185">Reference proteome</keyword>
<dbReference type="Pfam" id="PF17956">
    <property type="entry name" value="NAPRTase_C"/>
    <property type="match status" value="1"/>
</dbReference>
<dbReference type="AlphaFoldDB" id="A0AA43UCB0"/>
<dbReference type="GO" id="GO:0004516">
    <property type="term" value="F:nicotinate phosphoribosyltransferase activity"/>
    <property type="evidence" value="ECO:0007669"/>
    <property type="project" value="UniProtKB-UniRule"/>
</dbReference>
<dbReference type="InterPro" id="IPR007229">
    <property type="entry name" value="Nic_PRibTrfase-Fam"/>
</dbReference>
<evidence type="ECO:0000259" key="10">
    <source>
        <dbReference type="Pfam" id="PF04095"/>
    </source>
</evidence>
<evidence type="ECO:0000256" key="1">
    <source>
        <dbReference type="ARBA" id="ARBA00004952"/>
    </source>
</evidence>
<dbReference type="NCBIfam" id="NF009131">
    <property type="entry name" value="PRK12484.1"/>
    <property type="match status" value="1"/>
</dbReference>
<evidence type="ECO:0000256" key="6">
    <source>
        <dbReference type="ARBA" id="ARBA00022642"/>
    </source>
</evidence>
<protein>
    <recommendedName>
        <fullName evidence="3 9">Nicotinate phosphoribosyltransferase</fullName>
        <ecNumber evidence="3 9">6.3.4.21</ecNumber>
    </recommendedName>
</protein>
<dbReference type="SUPFAM" id="SSF51690">
    <property type="entry name" value="Nicotinate/Quinolinate PRTase C-terminal domain-like"/>
    <property type="match status" value="1"/>
</dbReference>
<keyword evidence="7 9" id="KW-0808">Transferase</keyword>
<dbReference type="FunFam" id="3.20.20.70:FF:000076">
    <property type="entry name" value="Nicotinate phosphoribosyltransferase"/>
    <property type="match status" value="1"/>
</dbReference>
<feature type="domain" description="Nicotinate phosphoribosyltransferase C-terminal" evidence="12">
    <location>
        <begin position="362"/>
        <end position="470"/>
    </location>
</feature>
<evidence type="ECO:0000259" key="11">
    <source>
        <dbReference type="Pfam" id="PF17767"/>
    </source>
</evidence>
<dbReference type="GO" id="GO:0047280">
    <property type="term" value="F:nicotinamide phosphoribosyltransferase activity"/>
    <property type="evidence" value="ECO:0007669"/>
    <property type="project" value="UniProtKB-ARBA"/>
</dbReference>
<dbReference type="InterPro" id="IPR013785">
    <property type="entry name" value="Aldolase_TIM"/>
</dbReference>
<dbReference type="InterPro" id="IPR040727">
    <property type="entry name" value="NAPRTase_N"/>
</dbReference>
<keyword evidence="6 9" id="KW-0662">Pyridine nucleotide biosynthesis</keyword>
<evidence type="ECO:0000256" key="2">
    <source>
        <dbReference type="ARBA" id="ARBA00010897"/>
    </source>
</evidence>
<accession>A0AA43UCB0</accession>